<feature type="region of interest" description="Disordered" evidence="1">
    <location>
        <begin position="1"/>
        <end position="22"/>
    </location>
</feature>
<organism evidence="2 3">
    <name type="scientific">Symbiodinium microadriaticum</name>
    <name type="common">Dinoflagellate</name>
    <name type="synonym">Zooxanthella microadriatica</name>
    <dbReference type="NCBI Taxonomy" id="2951"/>
    <lineage>
        <taxon>Eukaryota</taxon>
        <taxon>Sar</taxon>
        <taxon>Alveolata</taxon>
        <taxon>Dinophyceae</taxon>
        <taxon>Suessiales</taxon>
        <taxon>Symbiodiniaceae</taxon>
        <taxon>Symbiodinium</taxon>
    </lineage>
</organism>
<dbReference type="OrthoDB" id="10394472at2759"/>
<reference evidence="2 3" key="1">
    <citation type="submission" date="2016-02" db="EMBL/GenBank/DDBJ databases">
        <title>Genome analysis of coral dinoflagellate symbionts highlights evolutionary adaptations to a symbiotic lifestyle.</title>
        <authorList>
            <person name="Aranda M."/>
            <person name="Li Y."/>
            <person name="Liew Y.J."/>
            <person name="Baumgarten S."/>
            <person name="Simakov O."/>
            <person name="Wilson M."/>
            <person name="Piel J."/>
            <person name="Ashoor H."/>
            <person name="Bougouffa S."/>
            <person name="Bajic V.B."/>
            <person name="Ryu T."/>
            <person name="Ravasi T."/>
            <person name="Bayer T."/>
            <person name="Micklem G."/>
            <person name="Kim H."/>
            <person name="Bhak J."/>
            <person name="Lajeunesse T.C."/>
            <person name="Voolstra C.R."/>
        </authorList>
    </citation>
    <scope>NUCLEOTIDE SEQUENCE [LARGE SCALE GENOMIC DNA]</scope>
    <source>
        <strain evidence="2 3">CCMP2467</strain>
    </source>
</reference>
<dbReference type="AlphaFoldDB" id="A0A1Q9EPV8"/>
<sequence length="258" mass="27798">MFVPGAYLSRGSRRGSDRSARKYAKQCPAVPASAVWPAAVGRVSSDVAWLDLQVGQLPGIGTDSVRGVPENALTELSDELLTAERAAEVGARPHLTGMLADLLRRTLFGLDSAAAQVLTPRGSRPGDLVADLLVAFGFAAYLRTAEAVLTEKGLGTELLRGGRFTLTRLGTPQAIPRRERRSSVWSIQSAELPPELKALHEGHTMSRVSLKTEQDEVQSTTTTRTGYHSIFALPEEKDEEVKASQGAVKDPKVITTIR</sequence>
<keyword evidence="3" id="KW-1185">Reference proteome</keyword>
<name>A0A1Q9EPV8_SYMMI</name>
<evidence type="ECO:0000256" key="1">
    <source>
        <dbReference type="SAM" id="MobiDB-lite"/>
    </source>
</evidence>
<gene>
    <name evidence="2" type="ORF">AK812_SmicGene6920</name>
</gene>
<proteinExistence type="predicted"/>
<comment type="caution">
    <text evidence="2">The sequence shown here is derived from an EMBL/GenBank/DDBJ whole genome shotgun (WGS) entry which is preliminary data.</text>
</comment>
<evidence type="ECO:0000313" key="3">
    <source>
        <dbReference type="Proteomes" id="UP000186817"/>
    </source>
</evidence>
<dbReference type="Proteomes" id="UP000186817">
    <property type="component" value="Unassembled WGS sequence"/>
</dbReference>
<protein>
    <submittedName>
        <fullName evidence="2">Uncharacterized protein</fullName>
    </submittedName>
</protein>
<dbReference type="EMBL" id="LSRX01000096">
    <property type="protein sequence ID" value="OLQ09474.1"/>
    <property type="molecule type" value="Genomic_DNA"/>
</dbReference>
<evidence type="ECO:0000313" key="2">
    <source>
        <dbReference type="EMBL" id="OLQ09474.1"/>
    </source>
</evidence>
<accession>A0A1Q9EPV8</accession>